<keyword evidence="3" id="KW-1185">Reference proteome</keyword>
<proteinExistence type="predicted"/>
<reference evidence="3" key="1">
    <citation type="journal article" date="2019" name="Nat. Commun.">
        <title>Expansion of phycobilisome linker gene families in mesophilic red algae.</title>
        <authorList>
            <person name="Lee J."/>
            <person name="Kim D."/>
            <person name="Bhattacharya D."/>
            <person name="Yoon H.S."/>
        </authorList>
    </citation>
    <scope>NUCLEOTIDE SEQUENCE [LARGE SCALE GENOMIC DNA]</scope>
    <source>
        <strain evidence="3">CCMP 1328</strain>
    </source>
</reference>
<organism evidence="2 3">
    <name type="scientific">Porphyridium purpureum</name>
    <name type="common">Red alga</name>
    <name type="synonym">Porphyridium cruentum</name>
    <dbReference type="NCBI Taxonomy" id="35688"/>
    <lineage>
        <taxon>Eukaryota</taxon>
        <taxon>Rhodophyta</taxon>
        <taxon>Bangiophyceae</taxon>
        <taxon>Porphyridiales</taxon>
        <taxon>Porphyridiaceae</taxon>
        <taxon>Porphyridium</taxon>
    </lineage>
</organism>
<accession>A0A5J4YKX0</accession>
<dbReference type="EMBL" id="VRMN01000011">
    <property type="protein sequence ID" value="KAA8491928.1"/>
    <property type="molecule type" value="Genomic_DNA"/>
</dbReference>
<gene>
    <name evidence="2" type="ORF">FVE85_8410</name>
</gene>
<dbReference type="AlphaFoldDB" id="A0A5J4YKX0"/>
<comment type="caution">
    <text evidence="2">The sequence shown here is derived from an EMBL/GenBank/DDBJ whole genome shotgun (WGS) entry which is preliminary data.</text>
</comment>
<dbReference type="Proteomes" id="UP000324585">
    <property type="component" value="Unassembled WGS sequence"/>
</dbReference>
<protein>
    <submittedName>
        <fullName evidence="2">Uncharacterized protein</fullName>
    </submittedName>
</protein>
<feature type="region of interest" description="Disordered" evidence="1">
    <location>
        <begin position="65"/>
        <end position="87"/>
    </location>
</feature>
<name>A0A5J4YKX0_PORPP</name>
<evidence type="ECO:0000313" key="3">
    <source>
        <dbReference type="Proteomes" id="UP000324585"/>
    </source>
</evidence>
<sequence>MVLRSIAWDGLVTSKRLEIPASDASLRGCARRADARACAAQTYFIRREWQPLGPRTARQLEHLPNGSRGLWRSTNAPTLRHRHPTLSSNGCVLSDRRGYSVPRVPKPIGAVGFRPKSVRPRRAVRACVRAVVRIELDTRGRRQRRQAGREGQS</sequence>
<evidence type="ECO:0000256" key="1">
    <source>
        <dbReference type="SAM" id="MobiDB-lite"/>
    </source>
</evidence>
<evidence type="ECO:0000313" key="2">
    <source>
        <dbReference type="EMBL" id="KAA8491928.1"/>
    </source>
</evidence>